<accession>A0A0B1NWN4</accession>
<evidence type="ECO:0000313" key="1">
    <source>
        <dbReference type="EMBL" id="KHJ30762.1"/>
    </source>
</evidence>
<dbReference type="AlphaFoldDB" id="A0A0B1NWN4"/>
<dbReference type="Proteomes" id="UP000030854">
    <property type="component" value="Unassembled WGS sequence"/>
</dbReference>
<protein>
    <submittedName>
        <fullName evidence="1">Putative eka-like protein</fullName>
    </submittedName>
</protein>
<keyword evidence="2" id="KW-1185">Reference proteome</keyword>
<name>A0A0B1NWN4_UNCNE</name>
<organism evidence="1 2">
    <name type="scientific">Uncinula necator</name>
    <name type="common">Grape powdery mildew</name>
    <dbReference type="NCBI Taxonomy" id="52586"/>
    <lineage>
        <taxon>Eukaryota</taxon>
        <taxon>Fungi</taxon>
        <taxon>Dikarya</taxon>
        <taxon>Ascomycota</taxon>
        <taxon>Pezizomycotina</taxon>
        <taxon>Leotiomycetes</taxon>
        <taxon>Erysiphales</taxon>
        <taxon>Erysiphaceae</taxon>
        <taxon>Erysiphe</taxon>
    </lineage>
</organism>
<dbReference type="HOGENOM" id="CLU_018153_4_2_1"/>
<reference evidence="1 2" key="1">
    <citation type="journal article" date="2014" name="BMC Genomics">
        <title>Adaptive genomic structural variation in the grape powdery mildew pathogen, Erysiphe necator.</title>
        <authorList>
            <person name="Jones L."/>
            <person name="Riaz S."/>
            <person name="Morales-Cruz A."/>
            <person name="Amrine K.C."/>
            <person name="McGuire B."/>
            <person name="Gubler W.D."/>
            <person name="Walker M.A."/>
            <person name="Cantu D."/>
        </authorList>
    </citation>
    <scope>NUCLEOTIDE SEQUENCE [LARGE SCALE GENOMIC DNA]</scope>
    <source>
        <strain evidence="2">c</strain>
    </source>
</reference>
<dbReference type="EMBL" id="JNVN01003656">
    <property type="protein sequence ID" value="KHJ30762.1"/>
    <property type="molecule type" value="Genomic_DNA"/>
</dbReference>
<evidence type="ECO:0000313" key="2">
    <source>
        <dbReference type="Proteomes" id="UP000030854"/>
    </source>
</evidence>
<proteinExistence type="predicted"/>
<gene>
    <name evidence="1" type="ORF">EV44_g3529</name>
</gene>
<comment type="caution">
    <text evidence="1">The sequence shown here is derived from an EMBL/GenBank/DDBJ whole genome shotgun (WGS) entry which is preliminary data.</text>
</comment>
<sequence length="214" mass="24042">MLADEIERVSSVRPEAVKLYCYQKPDALHRTWLALFTKRLKPGFRVFDKSGISSIFKKQTPIEFCKRCNGHHFSKFCSRAPSRGNCGSNMHTQDVFIAATQCRNCGGPHRSDSRKCLARPTRHGAQTKEQLKVYRQAGDREYQAAVRARAALEKAPEMEALIGNSVYGNLVPEVNEITIISVPESPEVEEELIHTFGNVTQESVEVVTDSSMQL</sequence>